<feature type="region of interest" description="Disordered" evidence="2">
    <location>
        <begin position="865"/>
        <end position="933"/>
    </location>
</feature>
<dbReference type="PANTHER" id="PTHR12984:SF6">
    <property type="entry name" value="SCY1-LIKE PROTEIN 2"/>
    <property type="match status" value="1"/>
</dbReference>
<dbReference type="InterPro" id="IPR000719">
    <property type="entry name" value="Prot_kinase_dom"/>
</dbReference>
<dbReference type="AlphaFoldDB" id="A0A1J4L5K5"/>
<evidence type="ECO:0000256" key="2">
    <source>
        <dbReference type="SAM" id="MobiDB-lite"/>
    </source>
</evidence>
<keyword evidence="1" id="KW-0175">Coiled coil</keyword>
<evidence type="ECO:0000259" key="3">
    <source>
        <dbReference type="PROSITE" id="PS50011"/>
    </source>
</evidence>
<dbReference type="Pfam" id="PF00069">
    <property type="entry name" value="Pkinase"/>
    <property type="match status" value="1"/>
</dbReference>
<accession>A0A1J4L5K5</accession>
<dbReference type="InterPro" id="IPR016024">
    <property type="entry name" value="ARM-type_fold"/>
</dbReference>
<dbReference type="InterPro" id="IPR011009">
    <property type="entry name" value="Kinase-like_dom_sf"/>
</dbReference>
<dbReference type="Gene3D" id="3.30.200.20">
    <property type="entry name" value="Phosphorylase Kinase, domain 1"/>
    <property type="match status" value="1"/>
</dbReference>
<feature type="coiled-coil region" evidence="1">
    <location>
        <begin position="257"/>
        <end position="284"/>
    </location>
</feature>
<keyword evidence="5" id="KW-1185">Reference proteome</keyword>
<evidence type="ECO:0000256" key="1">
    <source>
        <dbReference type="SAM" id="Coils"/>
    </source>
</evidence>
<dbReference type="PANTHER" id="PTHR12984">
    <property type="entry name" value="SCY1-RELATED S/T PROTEIN KINASE-LIKE"/>
    <property type="match status" value="1"/>
</dbReference>
<dbReference type="EMBL" id="MLAK01000015">
    <property type="protein sequence ID" value="OHT17292.1"/>
    <property type="molecule type" value="Genomic_DNA"/>
</dbReference>
<feature type="compositionally biased region" description="Polar residues" evidence="2">
    <location>
        <begin position="831"/>
        <end position="842"/>
    </location>
</feature>
<dbReference type="Gene3D" id="1.10.510.10">
    <property type="entry name" value="Transferase(Phosphotransferase) domain 1"/>
    <property type="match status" value="1"/>
</dbReference>
<dbReference type="GO" id="GO:0004672">
    <property type="term" value="F:protein kinase activity"/>
    <property type="evidence" value="ECO:0007669"/>
    <property type="project" value="InterPro"/>
</dbReference>
<dbReference type="GO" id="GO:0005524">
    <property type="term" value="F:ATP binding"/>
    <property type="evidence" value="ECO:0007669"/>
    <property type="project" value="InterPro"/>
</dbReference>
<reference evidence="4" key="1">
    <citation type="submission" date="2016-10" db="EMBL/GenBank/DDBJ databases">
        <authorList>
            <person name="Benchimol M."/>
            <person name="Almeida L.G."/>
            <person name="Vasconcelos A.T."/>
            <person name="Perreira-Neves A."/>
            <person name="Rosa I.A."/>
            <person name="Tasca T."/>
            <person name="Bogo M.R."/>
            <person name="de Souza W."/>
        </authorList>
    </citation>
    <scope>NUCLEOTIDE SEQUENCE [LARGE SCALE GENOMIC DNA]</scope>
    <source>
        <strain evidence="4">K</strain>
    </source>
</reference>
<sequence length="950" mass="107446">MGSGASLNYSGITPLFDLGIWRVHSGIQKSTSIPVSIWTLDYSKLKKLDKNKKERKHIIQQIASSVTIMSKVSHPNFLKIIEISNQVNKFFSFAAEPVFFPLSSLCNNYVQSPANSPSRQNSLLTLTADEKIYIIQQISFLIRFIHNDMKYALIEIVPSAFVFSENFQIKLCNFARASPASNDTTTINDTPYGRIFHLPFEFTPPEVAFKQPLTRKIDSFMFGIFAEFLHIGESPLSPFFSMESHIGQNNNSSQTNNEMENDMIHEMNNDIKNNENDLNYLNNDVDNECIFASAKKMNTFQHYSHKNGEFEVFKNASCFDNEPNTLNQNIENNEFTYCMKNDGNDVVVEASNYPLENVYHVVNNFMPEESIDILNQCLSSSPTNRPDFNTICVSSMFLENEIAQLLSELDNFTFIFSEDYTANSPISNQTKDQFKEYVSELTERVISNGNQKQIFSERIFVKKIFPLLIKASLVDHNLGSVSLNSLFDIIKATDFYSENHQDFASQIMENLKPLLEIKKPETLMASFLSHIDLIMDRTAIDKLSTYVQPIIMNAITSDVGELLSNGLQSIGVVIALVDKEALNSQILPQMLAILNKTEVPRDAVAIIRALKICLNTATPVFIANSIFPAIKKLWVKNSWISTASPIADLIEAFASMKSFKASTKSPSSIETTFVPNNDTFSNSNSFSNVSNNHSNLNNKYTQFTDFSGFSPSSKTSENCTFVMNHQKQCEAQIEVEMKVCATLALEIASNPQVDPPTQLKLLNYISTLCNRVKNERNLNPENEAPNNDNYDSRSELNEDIRFNHQKHFCPIPNHTRNRSAPSNEKREIPNKISSPNNMNSRRYTGRKMSAHNFDPFSVLSSINSKKNSDTHFSNKSYQQQDSDASEKMTLQIQSQNISPTRLLSSPTNSPMWEFDPQSENSSSPERPMHVNKGSIADFCEGDLDFDVNIE</sequence>
<dbReference type="GeneID" id="94848293"/>
<proteinExistence type="predicted"/>
<feature type="region of interest" description="Disordered" evidence="2">
    <location>
        <begin position="808"/>
        <end position="843"/>
    </location>
</feature>
<evidence type="ECO:0000313" key="5">
    <source>
        <dbReference type="Proteomes" id="UP000179807"/>
    </source>
</evidence>
<dbReference type="Proteomes" id="UP000179807">
    <property type="component" value="Unassembled WGS sequence"/>
</dbReference>
<comment type="caution">
    <text evidence="4">The sequence shown here is derived from an EMBL/GenBank/DDBJ whole genome shotgun (WGS) entry which is preliminary data.</text>
</comment>
<dbReference type="SUPFAM" id="SSF56112">
    <property type="entry name" value="Protein kinase-like (PK-like)"/>
    <property type="match status" value="1"/>
</dbReference>
<dbReference type="VEuPathDB" id="TrichDB:TRFO_41117"/>
<gene>
    <name evidence="4" type="ORF">TRFO_41117</name>
</gene>
<name>A0A1J4L5K5_9EUKA</name>
<dbReference type="PROSITE" id="PS50011">
    <property type="entry name" value="PROTEIN_KINASE_DOM"/>
    <property type="match status" value="1"/>
</dbReference>
<dbReference type="InterPro" id="IPR051177">
    <property type="entry name" value="CIK-Related_Protein"/>
</dbReference>
<dbReference type="Gene3D" id="1.25.10.10">
    <property type="entry name" value="Leucine-rich Repeat Variant"/>
    <property type="match status" value="1"/>
</dbReference>
<dbReference type="RefSeq" id="XP_068370428.1">
    <property type="nucleotide sequence ID" value="XM_068513589.1"/>
</dbReference>
<feature type="domain" description="Protein kinase" evidence="3">
    <location>
        <begin position="1"/>
        <end position="398"/>
    </location>
</feature>
<organism evidence="4 5">
    <name type="scientific">Tritrichomonas foetus</name>
    <dbReference type="NCBI Taxonomy" id="1144522"/>
    <lineage>
        <taxon>Eukaryota</taxon>
        <taxon>Metamonada</taxon>
        <taxon>Parabasalia</taxon>
        <taxon>Tritrichomonadida</taxon>
        <taxon>Tritrichomonadidae</taxon>
        <taxon>Tritrichomonas</taxon>
    </lineage>
</organism>
<dbReference type="SUPFAM" id="SSF48371">
    <property type="entry name" value="ARM repeat"/>
    <property type="match status" value="1"/>
</dbReference>
<feature type="compositionally biased region" description="Polar residues" evidence="2">
    <location>
        <begin position="865"/>
        <end position="910"/>
    </location>
</feature>
<protein>
    <recommendedName>
        <fullName evidence="3">Protein kinase domain-containing protein</fullName>
    </recommendedName>
</protein>
<evidence type="ECO:0000313" key="4">
    <source>
        <dbReference type="EMBL" id="OHT17292.1"/>
    </source>
</evidence>
<dbReference type="InterPro" id="IPR011989">
    <property type="entry name" value="ARM-like"/>
</dbReference>